<dbReference type="InterPro" id="IPR013584">
    <property type="entry name" value="RAP"/>
</dbReference>
<dbReference type="EMBL" id="JATAAI010000049">
    <property type="protein sequence ID" value="KAK1733474.1"/>
    <property type="molecule type" value="Genomic_DNA"/>
</dbReference>
<dbReference type="GO" id="GO:0000963">
    <property type="term" value="P:mitochondrial RNA processing"/>
    <property type="evidence" value="ECO:0007669"/>
    <property type="project" value="TreeGrafter"/>
</dbReference>
<protein>
    <submittedName>
        <fullName evidence="2">RAP domain-containing protein</fullName>
    </submittedName>
</protein>
<organism evidence="2 3">
    <name type="scientific">Skeletonema marinoi</name>
    <dbReference type="NCBI Taxonomy" id="267567"/>
    <lineage>
        <taxon>Eukaryota</taxon>
        <taxon>Sar</taxon>
        <taxon>Stramenopiles</taxon>
        <taxon>Ochrophyta</taxon>
        <taxon>Bacillariophyta</taxon>
        <taxon>Coscinodiscophyceae</taxon>
        <taxon>Thalassiosirophycidae</taxon>
        <taxon>Thalassiosirales</taxon>
        <taxon>Skeletonemataceae</taxon>
        <taxon>Skeletonema</taxon>
        <taxon>Skeletonema marinoi-dohrnii complex</taxon>
    </lineage>
</organism>
<sequence length="567" mass="64243">MTKRQPMQRSKSSNNNNIGELSYEDMEYMLYKIFDDTTHRIEDYNARDLTEITLGMAKIAKTLRQQGMRRGEDSSRVILRRLMLSIDMKPNKKLFQFFANASVHKLDQFNARSLSNLAYTHALIDYVPEFDDGSDLFDHIAMEAVEIGAEFNAQDMSNMVWAYATVDKPHAVLFEAMGNEVNEFKHPQDFSNTVWAYANAGVNHPTLFQRLANHIVNTGSLGRFKPQDFTNIVWAYATAGVRHPHLLEKMANHIVESDSLHRFVSQALSNIVWAYATADINHPKLFEKVASHIVESKSLDRFKPQELSNIVWAYATAQVSHPKLFQQVASAAIQRKEELNSQNVANLLWSYATMGVVDKQLFLSFVSTAETLIDSYTNQGLANIVWAYAVADVNAPTLFNDVFINKCVEKKDGFAIEALLQLHQWHLWQTKEKSNPGLPTDLQERCYNAFLSEDPTVSKLQKDVVAQLSSIGLDPKEEVLMGSGYRIDAIVEVNGKVVAVEVDGPSHFIGEGRSPTGSTILKRRQVSLVDGIELVSVPYWEWNKLGEDRKKKQEYLRKKLSLTTVES</sequence>
<feature type="domain" description="RAP" evidence="1">
    <location>
        <begin position="498"/>
        <end position="558"/>
    </location>
</feature>
<dbReference type="InterPro" id="IPR058917">
    <property type="entry name" value="RESC6_dom"/>
</dbReference>
<dbReference type="AlphaFoldDB" id="A0AAD8XTV2"/>
<name>A0AAD8XTV2_9STRA</name>
<reference evidence="2" key="1">
    <citation type="submission" date="2023-06" db="EMBL/GenBank/DDBJ databases">
        <title>Survivors Of The Sea: Transcriptome response of Skeletonema marinoi to long-term dormancy.</title>
        <authorList>
            <person name="Pinder M.I.M."/>
            <person name="Kourtchenko O."/>
            <person name="Robertson E.K."/>
            <person name="Larsson T."/>
            <person name="Maumus F."/>
            <person name="Osuna-Cruz C.M."/>
            <person name="Vancaester E."/>
            <person name="Stenow R."/>
            <person name="Vandepoele K."/>
            <person name="Ploug H."/>
            <person name="Bruchert V."/>
            <person name="Godhe A."/>
            <person name="Topel M."/>
        </authorList>
    </citation>
    <scope>NUCLEOTIDE SEQUENCE</scope>
    <source>
        <strain evidence="2">R05AC</strain>
    </source>
</reference>
<dbReference type="GO" id="GO:0003723">
    <property type="term" value="F:RNA binding"/>
    <property type="evidence" value="ECO:0007669"/>
    <property type="project" value="TreeGrafter"/>
</dbReference>
<dbReference type="GO" id="GO:0005759">
    <property type="term" value="C:mitochondrial matrix"/>
    <property type="evidence" value="ECO:0007669"/>
    <property type="project" value="TreeGrafter"/>
</dbReference>
<dbReference type="Pfam" id="PF08373">
    <property type="entry name" value="RAP"/>
    <property type="match status" value="1"/>
</dbReference>
<proteinExistence type="predicted"/>
<accession>A0AAD8XTV2</accession>
<dbReference type="GO" id="GO:0035770">
    <property type="term" value="C:ribonucleoprotein granule"/>
    <property type="evidence" value="ECO:0007669"/>
    <property type="project" value="TreeGrafter"/>
</dbReference>
<dbReference type="PROSITE" id="PS51286">
    <property type="entry name" value="RAP"/>
    <property type="match status" value="1"/>
</dbReference>
<dbReference type="SMART" id="SM00952">
    <property type="entry name" value="RAP"/>
    <property type="match status" value="1"/>
</dbReference>
<evidence type="ECO:0000313" key="3">
    <source>
        <dbReference type="Proteomes" id="UP001224775"/>
    </source>
</evidence>
<dbReference type="GO" id="GO:0044528">
    <property type="term" value="P:regulation of mitochondrial mRNA stability"/>
    <property type="evidence" value="ECO:0007669"/>
    <property type="project" value="TreeGrafter"/>
</dbReference>
<evidence type="ECO:0000313" key="2">
    <source>
        <dbReference type="EMBL" id="KAK1733474.1"/>
    </source>
</evidence>
<comment type="caution">
    <text evidence="2">The sequence shown here is derived from an EMBL/GenBank/DDBJ whole genome shotgun (WGS) entry which is preliminary data.</text>
</comment>
<dbReference type="Pfam" id="PF26188">
    <property type="entry name" value="RESC6"/>
    <property type="match status" value="1"/>
</dbReference>
<keyword evidence="3" id="KW-1185">Reference proteome</keyword>
<dbReference type="PANTHER" id="PTHR21228:SF40">
    <property type="entry name" value="LD45607P"/>
    <property type="match status" value="1"/>
</dbReference>
<evidence type="ECO:0000259" key="1">
    <source>
        <dbReference type="PROSITE" id="PS51286"/>
    </source>
</evidence>
<dbReference type="InterPro" id="IPR050870">
    <property type="entry name" value="FAST_kinase"/>
</dbReference>
<gene>
    <name evidence="2" type="ORF">QTG54_015889</name>
</gene>
<dbReference type="PANTHER" id="PTHR21228">
    <property type="entry name" value="FAST LEU-RICH DOMAIN-CONTAINING"/>
    <property type="match status" value="1"/>
</dbReference>
<dbReference type="Proteomes" id="UP001224775">
    <property type="component" value="Unassembled WGS sequence"/>
</dbReference>